<evidence type="ECO:0000256" key="1">
    <source>
        <dbReference type="SAM" id="SignalP"/>
    </source>
</evidence>
<name>A0ABX0M4Y1_9BURK</name>
<feature type="chain" id="PRO_5046206789" evidence="1">
    <location>
        <begin position="18"/>
        <end position="143"/>
    </location>
</feature>
<keyword evidence="3" id="KW-1185">Reference proteome</keyword>
<organism evidence="2 3">
    <name type="scientific">Massilia aquatica</name>
    <dbReference type="NCBI Taxonomy" id="2609000"/>
    <lineage>
        <taxon>Bacteria</taxon>
        <taxon>Pseudomonadati</taxon>
        <taxon>Pseudomonadota</taxon>
        <taxon>Betaproteobacteria</taxon>
        <taxon>Burkholderiales</taxon>
        <taxon>Oxalobacteraceae</taxon>
        <taxon>Telluria group</taxon>
        <taxon>Massilia</taxon>
    </lineage>
</organism>
<comment type="caution">
    <text evidence="2">The sequence shown here is derived from an EMBL/GenBank/DDBJ whole genome shotgun (WGS) entry which is preliminary data.</text>
</comment>
<gene>
    <name evidence="2" type="ORF">F1609_16060</name>
</gene>
<evidence type="ECO:0000313" key="3">
    <source>
        <dbReference type="Proteomes" id="UP000819052"/>
    </source>
</evidence>
<reference evidence="2 3" key="1">
    <citation type="submission" date="2019-09" db="EMBL/GenBank/DDBJ databases">
        <title>Taxonomy of Antarctic Massilia spp.: description of Massilia rubra sp. nov., Massilia aquatica sp. nov., Massilia mucilaginosa sp. nov., Massilia frigida sp. nov. isolated from streams, lakes and regoliths.</title>
        <authorList>
            <person name="Holochova P."/>
            <person name="Sedlacek I."/>
            <person name="Kralova S."/>
            <person name="Maslanova I."/>
            <person name="Busse H.-J."/>
            <person name="Stankova E."/>
            <person name="Vrbovska V."/>
            <person name="Kovarovic V."/>
            <person name="Bartak M."/>
            <person name="Svec P."/>
            <person name="Pantucek R."/>
        </authorList>
    </citation>
    <scope>NUCLEOTIDE SEQUENCE [LARGE SCALE GENOMIC DNA]</scope>
    <source>
        <strain evidence="2 3">CCM 8693</strain>
    </source>
</reference>
<feature type="signal peptide" evidence="1">
    <location>
        <begin position="1"/>
        <end position="17"/>
    </location>
</feature>
<accession>A0ABX0M4Y1</accession>
<proteinExistence type="predicted"/>
<dbReference type="NCBIfam" id="NF042415">
    <property type="entry name" value="STY0301_fam"/>
    <property type="match status" value="1"/>
</dbReference>
<dbReference type="RefSeq" id="WP_167077421.1">
    <property type="nucleotide sequence ID" value="NZ_VVIW01000008.1"/>
</dbReference>
<protein>
    <submittedName>
        <fullName evidence="2">Uncharacterized protein</fullName>
    </submittedName>
</protein>
<dbReference type="Proteomes" id="UP000819052">
    <property type="component" value="Unassembled WGS sequence"/>
</dbReference>
<dbReference type="InterPro" id="IPR049973">
    <property type="entry name" value="STY0301-like"/>
</dbReference>
<dbReference type="EMBL" id="VVIW01000008">
    <property type="protein sequence ID" value="NHZ41663.1"/>
    <property type="molecule type" value="Genomic_DNA"/>
</dbReference>
<sequence>MKALLLAALIMSPAAQAVEVKCPDVYPAKTLKLAPDASDTEGHGLMKRAHLSYTYIHDGELYSEQTLVPPPRTKVKGGWHTEFGVVPDTDNWLVCVYGGATWGDGSLERWQRLDSKLSSCVLHVKQTKLKHNPQLWNAWAVCK</sequence>
<keyword evidence="1" id="KW-0732">Signal</keyword>
<evidence type="ECO:0000313" key="2">
    <source>
        <dbReference type="EMBL" id="NHZ41663.1"/>
    </source>
</evidence>